<feature type="signal peptide" evidence="1">
    <location>
        <begin position="1"/>
        <end position="25"/>
    </location>
</feature>
<organism evidence="2 3">
    <name type="scientific">Kitasatospora kazusensis</name>
    <dbReference type="NCBI Taxonomy" id="407974"/>
    <lineage>
        <taxon>Bacteria</taxon>
        <taxon>Bacillati</taxon>
        <taxon>Actinomycetota</taxon>
        <taxon>Actinomycetes</taxon>
        <taxon>Kitasatosporales</taxon>
        <taxon>Streptomycetaceae</taxon>
        <taxon>Kitasatospora</taxon>
    </lineage>
</organism>
<keyword evidence="3" id="KW-1185">Reference proteome</keyword>
<dbReference type="Proteomes" id="UP001422759">
    <property type="component" value="Unassembled WGS sequence"/>
</dbReference>
<evidence type="ECO:0000256" key="1">
    <source>
        <dbReference type="SAM" id="SignalP"/>
    </source>
</evidence>
<gene>
    <name evidence="2" type="ORF">GCM10009760_16250</name>
</gene>
<name>A0ABP5KW97_9ACTN</name>
<proteinExistence type="predicted"/>
<evidence type="ECO:0000313" key="3">
    <source>
        <dbReference type="Proteomes" id="UP001422759"/>
    </source>
</evidence>
<evidence type="ECO:0000313" key="2">
    <source>
        <dbReference type="EMBL" id="GAA2136589.1"/>
    </source>
</evidence>
<protein>
    <recommendedName>
        <fullName evidence="4">Streptomyces killer toxin-like beta/gamma crystallin domain-containing protein</fullName>
    </recommendedName>
</protein>
<sequence length="120" mass="12267">MMGFRRKLATIAVAGGILAGSVAVAAPADATVVQIGCPTVGVTVYSGGPDFCYGLRKDGNTGPGWADISGTWGVGSSVNTGYVVADSGWVPVHFAPGWGIVLPDCGSGCLWTTEWIYITK</sequence>
<evidence type="ECO:0008006" key="4">
    <source>
        <dbReference type="Google" id="ProtNLM"/>
    </source>
</evidence>
<accession>A0ABP5KW97</accession>
<keyword evidence="1" id="KW-0732">Signal</keyword>
<comment type="caution">
    <text evidence="2">The sequence shown here is derived from an EMBL/GenBank/DDBJ whole genome shotgun (WGS) entry which is preliminary data.</text>
</comment>
<dbReference type="EMBL" id="BAAANT010000006">
    <property type="protein sequence ID" value="GAA2136589.1"/>
    <property type="molecule type" value="Genomic_DNA"/>
</dbReference>
<reference evidence="3" key="1">
    <citation type="journal article" date="2019" name="Int. J. Syst. Evol. Microbiol.">
        <title>The Global Catalogue of Microorganisms (GCM) 10K type strain sequencing project: providing services to taxonomists for standard genome sequencing and annotation.</title>
        <authorList>
            <consortium name="The Broad Institute Genomics Platform"/>
            <consortium name="The Broad Institute Genome Sequencing Center for Infectious Disease"/>
            <person name="Wu L."/>
            <person name="Ma J."/>
        </authorList>
    </citation>
    <scope>NUCLEOTIDE SEQUENCE [LARGE SCALE GENOMIC DNA]</scope>
    <source>
        <strain evidence="3">JCM 14560</strain>
    </source>
</reference>
<feature type="chain" id="PRO_5045902524" description="Streptomyces killer toxin-like beta/gamma crystallin domain-containing protein" evidence="1">
    <location>
        <begin position="26"/>
        <end position="120"/>
    </location>
</feature>